<dbReference type="EMBL" id="ATNM01000087">
    <property type="protein sequence ID" value="EPR68992.1"/>
    <property type="molecule type" value="Genomic_DNA"/>
</dbReference>
<dbReference type="InterPro" id="IPR011042">
    <property type="entry name" value="6-blade_b-propeller_TolB-like"/>
</dbReference>
<dbReference type="Proteomes" id="UP000014974">
    <property type="component" value="Unassembled WGS sequence"/>
</dbReference>
<dbReference type="InterPro" id="IPR036909">
    <property type="entry name" value="Cyt_c-like_dom_sf"/>
</dbReference>
<dbReference type="NCBIfam" id="TIGR02603">
    <property type="entry name" value="CxxCH_TIGR02603"/>
    <property type="match status" value="1"/>
</dbReference>
<dbReference type="InterPro" id="IPR055557">
    <property type="entry name" value="DUF7133"/>
</dbReference>
<dbReference type="InterPro" id="IPR011989">
    <property type="entry name" value="ARM-like"/>
</dbReference>
<reference evidence="6 7" key="1">
    <citation type="journal article" date="2013" name="Genome Announc.">
        <title>Draft Genome Sequence of Cyclobacterium qasimii Strain M12-11BT, Isolated from Arctic Marine Sediment.</title>
        <authorList>
            <person name="Shivaji S."/>
            <person name="Ara S."/>
            <person name="Singh A."/>
            <person name="Kumar Pinnaka A."/>
        </authorList>
    </citation>
    <scope>NUCLEOTIDE SEQUENCE [LARGE SCALE GENOMIC DNA]</scope>
    <source>
        <strain evidence="6 7">M12-11B</strain>
    </source>
</reference>
<organism evidence="6 7">
    <name type="scientific">Cyclobacterium qasimii M12-11B</name>
    <dbReference type="NCBI Taxonomy" id="641524"/>
    <lineage>
        <taxon>Bacteria</taxon>
        <taxon>Pseudomonadati</taxon>
        <taxon>Bacteroidota</taxon>
        <taxon>Cytophagia</taxon>
        <taxon>Cytophagales</taxon>
        <taxon>Cyclobacteriaceae</taxon>
        <taxon>Cyclobacterium</taxon>
    </lineage>
</organism>
<dbReference type="Gene3D" id="1.25.10.10">
    <property type="entry name" value="Leucine-rich Repeat Variant"/>
    <property type="match status" value="2"/>
</dbReference>
<dbReference type="InterPro" id="IPR011041">
    <property type="entry name" value="Quinoprot_gluc/sorb_DH_b-prop"/>
</dbReference>
<keyword evidence="2 4" id="KW-0479">Metal-binding</keyword>
<keyword evidence="3 4" id="KW-0408">Iron</keyword>
<evidence type="ECO:0000313" key="7">
    <source>
        <dbReference type="Proteomes" id="UP000014974"/>
    </source>
</evidence>
<dbReference type="PANTHER" id="PTHR33546:SF1">
    <property type="entry name" value="LARGE, MULTIFUNCTIONAL SECRETED PROTEIN"/>
    <property type="match status" value="1"/>
</dbReference>
<dbReference type="Gene3D" id="2.120.10.30">
    <property type="entry name" value="TolB, C-terminal domain"/>
    <property type="match status" value="1"/>
</dbReference>
<evidence type="ECO:0000256" key="4">
    <source>
        <dbReference type="PROSITE-ProRule" id="PRU00433"/>
    </source>
</evidence>
<feature type="domain" description="Cytochrome c" evidence="5">
    <location>
        <begin position="697"/>
        <end position="833"/>
    </location>
</feature>
<keyword evidence="1 4" id="KW-0349">Heme</keyword>
<protein>
    <submittedName>
        <fullName evidence="6">Putative L-sorbosone dehydrogenase</fullName>
    </submittedName>
</protein>
<dbReference type="SUPFAM" id="SSF50952">
    <property type="entry name" value="Soluble quinoprotein glucose dehydrogenase"/>
    <property type="match status" value="1"/>
</dbReference>
<dbReference type="GO" id="GO:0009055">
    <property type="term" value="F:electron transfer activity"/>
    <property type="evidence" value="ECO:0007669"/>
    <property type="project" value="InterPro"/>
</dbReference>
<gene>
    <name evidence="6" type="ORF">ADICYQ_1992</name>
</gene>
<accession>S7VHI1</accession>
<dbReference type="STRING" id="641524.ADICYQ_1992"/>
<name>S7VHI1_9BACT</name>
<dbReference type="SUPFAM" id="SSF48371">
    <property type="entry name" value="ARM repeat"/>
    <property type="match status" value="1"/>
</dbReference>
<comment type="caution">
    <text evidence="6">The sequence shown here is derived from an EMBL/GenBank/DDBJ whole genome shotgun (WGS) entry which is preliminary data.</text>
</comment>
<evidence type="ECO:0000256" key="2">
    <source>
        <dbReference type="ARBA" id="ARBA00022723"/>
    </source>
</evidence>
<dbReference type="NCBIfam" id="TIGR02604">
    <property type="entry name" value="Piru_Ver_Nterm"/>
    <property type="match status" value="1"/>
</dbReference>
<dbReference type="InterPro" id="IPR013428">
    <property type="entry name" value="Membrane-bound_put_N"/>
</dbReference>
<dbReference type="eggNOG" id="COG2133">
    <property type="taxonomic scope" value="Bacteria"/>
</dbReference>
<dbReference type="SUPFAM" id="SSF46626">
    <property type="entry name" value="Cytochrome c"/>
    <property type="match status" value="1"/>
</dbReference>
<dbReference type="Gene3D" id="1.10.760.10">
    <property type="entry name" value="Cytochrome c-like domain"/>
    <property type="match status" value="1"/>
</dbReference>
<evidence type="ECO:0000256" key="1">
    <source>
        <dbReference type="ARBA" id="ARBA00022617"/>
    </source>
</evidence>
<evidence type="ECO:0000256" key="3">
    <source>
        <dbReference type="ARBA" id="ARBA00023004"/>
    </source>
</evidence>
<evidence type="ECO:0000259" key="5">
    <source>
        <dbReference type="PROSITE" id="PS51007"/>
    </source>
</evidence>
<dbReference type="InterPro" id="IPR013427">
    <property type="entry name" value="Haem-bd_dom_put"/>
</dbReference>
<dbReference type="PROSITE" id="PS51007">
    <property type="entry name" value="CYTC"/>
    <property type="match status" value="1"/>
</dbReference>
<evidence type="ECO:0000313" key="6">
    <source>
        <dbReference type="EMBL" id="EPR68992.1"/>
    </source>
</evidence>
<dbReference type="InterPro" id="IPR016024">
    <property type="entry name" value="ARM-type_fold"/>
</dbReference>
<dbReference type="AlphaFoldDB" id="S7VHI1"/>
<dbReference type="InterPro" id="IPR009056">
    <property type="entry name" value="Cyt_c-like_dom"/>
</dbReference>
<dbReference type="Pfam" id="PF23500">
    <property type="entry name" value="DUF7133"/>
    <property type="match status" value="1"/>
</dbReference>
<dbReference type="PANTHER" id="PTHR33546">
    <property type="entry name" value="LARGE, MULTIFUNCTIONAL SECRETED PROTEIN-RELATED"/>
    <property type="match status" value="1"/>
</dbReference>
<proteinExistence type="predicted"/>
<dbReference type="GO" id="GO:0046872">
    <property type="term" value="F:metal ion binding"/>
    <property type="evidence" value="ECO:0007669"/>
    <property type="project" value="UniProtKB-KW"/>
</dbReference>
<dbReference type="GO" id="GO:0020037">
    <property type="term" value="F:heme binding"/>
    <property type="evidence" value="ECO:0007669"/>
    <property type="project" value="InterPro"/>
</dbReference>
<dbReference type="PATRIC" id="fig|641524.5.peg.1976"/>
<sequence length="833" mass="92411">MEDPDIVTPIGIAIDSLDRLFVLESHTHVPPKDYKGPDGDLIKVLSDSNGDGELDSMSVFAEGIHEGLNIAFSPEGHLYVVTSKEVWAYYDEDGDGVSENNKKLLGLTEPARVYAHAAILGIAFSPDGWMYISRGNTGGIAWSFQGTDGSTVSGYGDGGNIMRARLDGFQLEEFATGFWNPFDLKFDNYGRLMVADNDPDSRGPNRLVHAVQGGDYGYKSMFGGSGIHPYSAWDGELPGTLPYAVALGEAPSGLLNASLAKLPKDYQDQMLCSIWEESSIVRTNMQGNGLSVSGTTEVIVSGEEDFRPVAFATDSKGTIYFTDWVLRSYPNHGRGKIWKLTTKKDVETLEMRHMFDPFLPWEPQEKANANITSNPKFENLVQNLKSDDPFLVHATVMALSKEEFKDKLLKKIADADPAIRLGTLLALQKSGDKQVEFVVKQFLTDPVPVIRNSALIWIGSNQIAERRNDLELALNAGEVTKALFETYLETVKLLQPEFMAAYKSKEIKNSKSLKRPLPDHFLSSLVADPSKLGKIRVFALGYMEDNSSQKDLFQIFLTKENDPEIRLEIVRMLKNHPDKELANQLLEIALDPGNPELLRADAILSLSGQPLQDWERLIGLLEDEKENVQIEAARYLRSKINTASVKKAFEEKLSAMGEDNNSPLKQQLEIGLNRGVLSGRPENTDQKEWQALLASKGDGERGQRVFYSNMALCSTCHAIEGKGGDLGPDLSNVGQSKDRNMLITSILLPSHEMSPEWQGWFIKLKDGTIHQGRQIDVGETSIVIYTLAKGFVTFSKEDIADYGLIKSSLMPEGLERNLTDSDLKDLLSFLLER</sequence>